<proteinExistence type="predicted"/>
<dbReference type="eggNOG" id="ENOG5030Q4N">
    <property type="taxonomic scope" value="Bacteria"/>
</dbReference>
<feature type="transmembrane region" description="Helical" evidence="1">
    <location>
        <begin position="59"/>
        <end position="80"/>
    </location>
</feature>
<evidence type="ECO:0000256" key="1">
    <source>
        <dbReference type="SAM" id="Phobius"/>
    </source>
</evidence>
<evidence type="ECO:0000313" key="2">
    <source>
        <dbReference type="EMBL" id="KFI82299.1"/>
    </source>
</evidence>
<keyword evidence="3" id="KW-1185">Reference proteome</keyword>
<dbReference type="STRING" id="218140.BPSY_1150"/>
<reference evidence="2 3" key="1">
    <citation type="submission" date="2014-03" db="EMBL/GenBank/DDBJ databases">
        <title>Genomics of Bifidobacteria.</title>
        <authorList>
            <person name="Ventura M."/>
            <person name="Milani C."/>
            <person name="Lugli G.A."/>
        </authorList>
    </citation>
    <scope>NUCLEOTIDE SEQUENCE [LARGE SCALE GENOMIC DNA]</scope>
    <source>
        <strain evidence="2 3">LMG 21775</strain>
    </source>
</reference>
<dbReference type="EMBL" id="JGZI01000009">
    <property type="protein sequence ID" value="KFI82299.1"/>
    <property type="molecule type" value="Genomic_DNA"/>
</dbReference>
<keyword evidence="1" id="KW-0812">Transmembrane</keyword>
<accession>A0A087CG99</accession>
<sequence length="82" mass="8869">MRRRENRRLSVLGISSFVLGLFAVIHPNLPYPAFTTTAVALVSLAFGILGAARSRRMQGLAIIGIVLSLVYLLAVFVSVIGR</sequence>
<name>A0A087CG99_9BIFI</name>
<feature type="transmembrane region" description="Helical" evidence="1">
    <location>
        <begin position="33"/>
        <end position="52"/>
    </location>
</feature>
<organism evidence="2 3">
    <name type="scientific">Bifidobacterium psychraerophilum</name>
    <dbReference type="NCBI Taxonomy" id="218140"/>
    <lineage>
        <taxon>Bacteria</taxon>
        <taxon>Bacillati</taxon>
        <taxon>Actinomycetota</taxon>
        <taxon>Actinomycetes</taxon>
        <taxon>Bifidobacteriales</taxon>
        <taxon>Bifidobacteriaceae</taxon>
        <taxon>Bifidobacterium</taxon>
    </lineage>
</organism>
<keyword evidence="1" id="KW-1133">Transmembrane helix</keyword>
<comment type="caution">
    <text evidence="2">The sequence shown here is derived from an EMBL/GenBank/DDBJ whole genome shotgun (WGS) entry which is preliminary data.</text>
</comment>
<gene>
    <name evidence="2" type="ORF">BPSY_1150</name>
</gene>
<protein>
    <submittedName>
        <fullName evidence="2">Uncharacterized protein</fullName>
    </submittedName>
</protein>
<dbReference type="Proteomes" id="UP000029050">
    <property type="component" value="Unassembled WGS sequence"/>
</dbReference>
<dbReference type="AlphaFoldDB" id="A0A087CG99"/>
<evidence type="ECO:0000313" key="3">
    <source>
        <dbReference type="Proteomes" id="UP000029050"/>
    </source>
</evidence>
<keyword evidence="1" id="KW-0472">Membrane</keyword>